<keyword evidence="3" id="KW-0012">Acyltransferase</keyword>
<keyword evidence="2" id="KW-0808">Transferase</keyword>
<dbReference type="PANTHER" id="PTHR31147:SF1">
    <property type="entry name" value="ACYL TRANSFERASE 4"/>
    <property type="match status" value="1"/>
</dbReference>
<gene>
    <name evidence="5" type="ORF">U9M48_005093</name>
</gene>
<organism evidence="5 6">
    <name type="scientific">Paspalum notatum var. saurae</name>
    <dbReference type="NCBI Taxonomy" id="547442"/>
    <lineage>
        <taxon>Eukaryota</taxon>
        <taxon>Viridiplantae</taxon>
        <taxon>Streptophyta</taxon>
        <taxon>Embryophyta</taxon>
        <taxon>Tracheophyta</taxon>
        <taxon>Spermatophyta</taxon>
        <taxon>Magnoliopsida</taxon>
        <taxon>Liliopsida</taxon>
        <taxon>Poales</taxon>
        <taxon>Poaceae</taxon>
        <taxon>PACMAD clade</taxon>
        <taxon>Panicoideae</taxon>
        <taxon>Andropogonodae</taxon>
        <taxon>Paspaleae</taxon>
        <taxon>Paspalinae</taxon>
        <taxon>Paspalum</taxon>
    </lineage>
</organism>
<dbReference type="GO" id="GO:0016747">
    <property type="term" value="F:acyltransferase activity, transferring groups other than amino-acyl groups"/>
    <property type="evidence" value="ECO:0007669"/>
    <property type="project" value="UniProtKB-ARBA"/>
</dbReference>
<dbReference type="InterPro" id="IPR023213">
    <property type="entry name" value="CAT-like_dom_sf"/>
</dbReference>
<accession>A0AAQ3PUQ6</accession>
<dbReference type="PANTHER" id="PTHR31147">
    <property type="entry name" value="ACYL TRANSFERASE 4"/>
    <property type="match status" value="1"/>
</dbReference>
<evidence type="ECO:0000313" key="6">
    <source>
        <dbReference type="Proteomes" id="UP001341281"/>
    </source>
</evidence>
<dbReference type="EMBL" id="CP144745">
    <property type="protein sequence ID" value="WVZ54268.1"/>
    <property type="molecule type" value="Genomic_DNA"/>
</dbReference>
<comment type="similarity">
    <text evidence="1">Belongs to the plant acyltransferase family.</text>
</comment>
<dbReference type="Pfam" id="PF02458">
    <property type="entry name" value="Transferase"/>
    <property type="match status" value="2"/>
</dbReference>
<feature type="region of interest" description="Disordered" evidence="4">
    <location>
        <begin position="413"/>
        <end position="457"/>
    </location>
</feature>
<evidence type="ECO:0000256" key="2">
    <source>
        <dbReference type="ARBA" id="ARBA00022679"/>
    </source>
</evidence>
<evidence type="ECO:0000256" key="4">
    <source>
        <dbReference type="SAM" id="MobiDB-lite"/>
    </source>
</evidence>
<evidence type="ECO:0000256" key="1">
    <source>
        <dbReference type="ARBA" id="ARBA00009861"/>
    </source>
</evidence>
<evidence type="ECO:0000313" key="5">
    <source>
        <dbReference type="EMBL" id="WVZ54268.1"/>
    </source>
</evidence>
<feature type="compositionally biased region" description="Basic residues" evidence="4">
    <location>
        <begin position="425"/>
        <end position="435"/>
    </location>
</feature>
<dbReference type="Gene3D" id="3.30.559.10">
    <property type="entry name" value="Chloramphenicol acetyltransferase-like domain"/>
    <property type="match status" value="3"/>
</dbReference>
<sequence length="539" mass="57454">MAAFRVERKSRSYVPPSSSTPSGFLELSSIDRDEGLRHMVRTLHVFLPRHHQDDEGLHSGGGGGKGLSPAPVVREALGKALVDYYPLAGRLVDGPEGPASVRVECTGEGAWFVEAAAGCTLADVACLDQLPFLIPADDLLPDAAPGVRRQVDVPLMVQVTEFACGGFVVGLSSSHTVTDGLGAGQFITAVADYARGVPKPRVTPVWARELVPSPPRPNPGPPPYPRMLQLRYLTADLSSDGISAAKSEILASTGQRCSTFDVAVAKLWQARTRALRLADNPSAQVTLCFFANVRHLLPADGGAGAPGFYGNCFYPVTLAAEARAVAELAGLGGVVAMVREAKARLPAEFARWAAGELEEDPFRLRFTYESVFVADWTRLGFMEVDYGWGAPSHVVPLAPHPCMPIARIGAPPALRGRVPGSPRTASRRSTCRGHGQRGQGAAADRVRTVGGRGARGGPLPARFTHESVFVADWTRLGFMEVDYGWGAPSHVVPLAPHPCMPIARIGAPPVPRTGAGITTYCVEEEHLPGFREEMQAFGK</sequence>
<reference evidence="5 6" key="1">
    <citation type="submission" date="2024-02" db="EMBL/GenBank/DDBJ databases">
        <title>High-quality chromosome-scale genome assembly of Pensacola bahiagrass (Paspalum notatum Flugge var. saurae).</title>
        <authorList>
            <person name="Vega J.M."/>
            <person name="Podio M."/>
            <person name="Orjuela J."/>
            <person name="Siena L.A."/>
            <person name="Pessino S.C."/>
            <person name="Combes M.C."/>
            <person name="Mariac C."/>
            <person name="Albertini E."/>
            <person name="Pupilli F."/>
            <person name="Ortiz J.P.A."/>
            <person name="Leblanc O."/>
        </authorList>
    </citation>
    <scope>NUCLEOTIDE SEQUENCE [LARGE SCALE GENOMIC DNA]</scope>
    <source>
        <strain evidence="5">R1</strain>
        <tissue evidence="5">Leaf</tissue>
    </source>
</reference>
<proteinExistence type="inferred from homology"/>
<dbReference type="Proteomes" id="UP001341281">
    <property type="component" value="Chromosome 01"/>
</dbReference>
<evidence type="ECO:0000256" key="3">
    <source>
        <dbReference type="ARBA" id="ARBA00023315"/>
    </source>
</evidence>
<feature type="compositionally biased region" description="Basic and acidic residues" evidence="4">
    <location>
        <begin position="1"/>
        <end position="10"/>
    </location>
</feature>
<keyword evidence="6" id="KW-1185">Reference proteome</keyword>
<dbReference type="AlphaFoldDB" id="A0AAQ3PUQ6"/>
<protein>
    <submittedName>
        <fullName evidence="5">Uncharacterized protein</fullName>
    </submittedName>
</protein>
<feature type="region of interest" description="Disordered" evidence="4">
    <location>
        <begin position="1"/>
        <end position="26"/>
    </location>
</feature>
<name>A0AAQ3PUQ6_PASNO</name>
<dbReference type="InterPro" id="IPR050898">
    <property type="entry name" value="Plant_acyltransferase"/>
</dbReference>